<keyword evidence="2" id="KW-1185">Reference proteome</keyword>
<keyword evidence="1" id="KW-0614">Plasmid</keyword>
<proteinExistence type="predicted"/>
<evidence type="ECO:0000313" key="1">
    <source>
        <dbReference type="EMBL" id="WAJ71984.1"/>
    </source>
</evidence>
<geneLocation type="plasmid" evidence="1 2">
    <name>pCadTS8_1</name>
</geneLocation>
<dbReference type="PROSITE" id="PS51257">
    <property type="entry name" value="PROKAR_LIPOPROTEIN"/>
    <property type="match status" value="1"/>
</dbReference>
<evidence type="ECO:0000313" key="2">
    <source>
        <dbReference type="Proteomes" id="UP001163726"/>
    </source>
</evidence>
<dbReference type="EMBL" id="CP109966">
    <property type="protein sequence ID" value="WAJ71984.1"/>
    <property type="molecule type" value="Genomic_DNA"/>
</dbReference>
<name>A0ABY7AR17_9ALTE</name>
<sequence>MNKNMIYLACLSALSFTISGCKTEPESPKGEYSIAISSDFSTEIEPPPEPPKASYQETNLDQTVSNVNVAPDAFTQVIGSFDNATATLDAGWKASGAFDNPASAASWAFLPDNQIDNESEPTAFVGLHGVSTCEINENAEGCDAPTGTLLSPFFKVDSARPYLRLLLSGGNAEASNDVGIRVLNESGNEITRLNPGNCGGAWNKGNDDWQTIDLSANAGEYVQVEMYDNESEGCGFLAFDHLHMSAFASLVTDYSETDVDQSLLNVSVSNDSFSQVIGSFDDAQAMLENGWSATGAFASPASATSWSFLPDKFMQGEEVIAGVVGLHAASTCEINENEAGCDAPTGALTSPLFLVNEARPVLNMLLSGGNAEGSNDVGMKILAADGSEIASYNPGTCSDAFVKGDHNWVSHDLTDFIGQNVRVEIYDNEDAGCGFIAFDHLHMSASAGPANDYKEVNPDQSVANVTVADDSFAQVIASFDNPAAMIANGWQATGDLIPAEGTSGWTFLPDNHSGDNGEKNAQVIGLSAGSTCEINDNASGCDAPTGTLTSPQFVVNAERPYLNVNLGGGDAGKAVGLKVLNANGEEVAITQPQTCNQAWLGAGGVVDTNWHTLDLSDYIDQSVQVELFDNESGGCGFLSFDHIHMSATQLAQ</sequence>
<accession>A0ABY7AR17</accession>
<gene>
    <name evidence="1" type="ORF">OLW01_14785</name>
</gene>
<dbReference type="RefSeq" id="WP_268076702.1">
    <property type="nucleotide sequence ID" value="NZ_CP109966.1"/>
</dbReference>
<protein>
    <submittedName>
        <fullName evidence="1">Uncharacterized protein</fullName>
    </submittedName>
</protein>
<dbReference type="Proteomes" id="UP001163726">
    <property type="component" value="Plasmid pCadTS8_1"/>
</dbReference>
<reference evidence="1" key="1">
    <citation type="submission" date="2022-10" db="EMBL/GenBank/DDBJ databases">
        <title>Catenovulum adriacola sp. nov. isolated in the Harbour of Susak.</title>
        <authorList>
            <person name="Schoch T."/>
            <person name="Reich S.J."/>
            <person name="Stoeferle S."/>
            <person name="Flaiz M."/>
            <person name="Kazda M."/>
            <person name="Riedel C.U."/>
            <person name="Duerre P."/>
        </authorList>
    </citation>
    <scope>NUCLEOTIDE SEQUENCE</scope>
    <source>
        <strain evidence="1">TS8</strain>
        <plasmid evidence="1">pCadTS8_1</plasmid>
    </source>
</reference>
<organism evidence="1 2">
    <name type="scientific">Catenovulum adriaticum</name>
    <dbReference type="NCBI Taxonomy" id="2984846"/>
    <lineage>
        <taxon>Bacteria</taxon>
        <taxon>Pseudomonadati</taxon>
        <taxon>Pseudomonadota</taxon>
        <taxon>Gammaproteobacteria</taxon>
        <taxon>Alteromonadales</taxon>
        <taxon>Alteromonadaceae</taxon>
        <taxon>Catenovulum</taxon>
    </lineage>
</organism>